<reference evidence="2" key="1">
    <citation type="submission" date="2016-11" db="EMBL/GenBank/DDBJ databases">
        <title>Trade-off between light-utilization and light-protection in marine flavobacteria.</title>
        <authorList>
            <person name="Kumagai Y."/>
            <person name="Yoshizawa S."/>
            <person name="Kogure K."/>
        </authorList>
    </citation>
    <scope>NUCLEOTIDE SEQUENCE [LARGE SCALE GENOMIC DNA]</scope>
    <source>
        <strain evidence="2">SG-18</strain>
    </source>
</reference>
<keyword evidence="2" id="KW-1185">Reference proteome</keyword>
<name>A0A2S7T462_9FLAO</name>
<dbReference type="AlphaFoldDB" id="A0A2S7T462"/>
<organism evidence="1 2">
    <name type="scientific">Aureicoccus marinus</name>
    <dbReference type="NCBI Taxonomy" id="754435"/>
    <lineage>
        <taxon>Bacteria</taxon>
        <taxon>Pseudomonadati</taxon>
        <taxon>Bacteroidota</taxon>
        <taxon>Flavobacteriia</taxon>
        <taxon>Flavobacteriales</taxon>
        <taxon>Flavobacteriaceae</taxon>
        <taxon>Aureicoccus</taxon>
    </lineage>
</organism>
<proteinExistence type="predicted"/>
<gene>
    <name evidence="1" type="ORF">BST99_02260</name>
</gene>
<evidence type="ECO:0000313" key="1">
    <source>
        <dbReference type="EMBL" id="PQJ14722.1"/>
    </source>
</evidence>
<dbReference type="RefSeq" id="WP_146106179.1">
    <property type="nucleotide sequence ID" value="NZ_MQVX01000001.1"/>
</dbReference>
<dbReference type="EMBL" id="MQVX01000001">
    <property type="protein sequence ID" value="PQJ14722.1"/>
    <property type="molecule type" value="Genomic_DNA"/>
</dbReference>
<protein>
    <submittedName>
        <fullName evidence="1">Uncharacterized protein</fullName>
    </submittedName>
</protein>
<accession>A0A2S7T462</accession>
<comment type="caution">
    <text evidence="1">The sequence shown here is derived from an EMBL/GenBank/DDBJ whole genome shotgun (WGS) entry which is preliminary data.</text>
</comment>
<dbReference type="OrthoDB" id="1223654at2"/>
<sequence length="156" mass="17754">MRKRNPLYPTEKELERAKAILRKVGTLNFSSRNQKPKTAADSAGVIIRRSREVSKMVDQVYAVGIADSLLFRKYNGKTVFQFDDNLRVSYSAQGTPFESDEMPKRTLESIVIPLSQPNTILPSGVLEVPLNVFYEGHWSTEKMAVSLPLDYRPFEE</sequence>
<dbReference type="Proteomes" id="UP000239366">
    <property type="component" value="Unassembled WGS sequence"/>
</dbReference>
<evidence type="ECO:0000313" key="2">
    <source>
        <dbReference type="Proteomes" id="UP000239366"/>
    </source>
</evidence>